<keyword evidence="2" id="KW-0539">Nucleus</keyword>
<dbReference type="PANTHER" id="PTHR21297">
    <property type="entry name" value="DNA-DIRECTED RNA POLYMERASE II"/>
    <property type="match status" value="1"/>
</dbReference>
<protein>
    <submittedName>
        <fullName evidence="6">At4g15950</fullName>
    </submittedName>
</protein>
<dbReference type="GO" id="GO:0000166">
    <property type="term" value="F:nucleotide binding"/>
    <property type="evidence" value="ECO:0007669"/>
    <property type="project" value="InterPro"/>
</dbReference>
<evidence type="ECO:0000259" key="5">
    <source>
        <dbReference type="SMART" id="SM00657"/>
    </source>
</evidence>
<accession>D7MAA8</accession>
<dbReference type="STRING" id="81972.D7MAA8"/>
<dbReference type="Proteomes" id="UP000008694">
    <property type="component" value="Unassembled WGS sequence"/>
</dbReference>
<dbReference type="AlphaFoldDB" id="D7MAA8"/>
<gene>
    <name evidence="6" type="ORF">ARALYDRAFT_915186</name>
</gene>
<comment type="subcellular location">
    <subcellularLocation>
        <location evidence="1">Nucleus</location>
    </subcellularLocation>
</comment>
<organism evidence="7">
    <name type="scientific">Arabidopsis lyrata subsp. lyrata</name>
    <name type="common">Lyre-leaved rock-cress</name>
    <dbReference type="NCBI Taxonomy" id="81972"/>
    <lineage>
        <taxon>Eukaryota</taxon>
        <taxon>Viridiplantae</taxon>
        <taxon>Streptophyta</taxon>
        <taxon>Embryophyta</taxon>
        <taxon>Tracheophyta</taxon>
        <taxon>Spermatophyta</taxon>
        <taxon>Magnoliopsida</taxon>
        <taxon>eudicotyledons</taxon>
        <taxon>Gunneridae</taxon>
        <taxon>Pentapetalae</taxon>
        <taxon>rosids</taxon>
        <taxon>malvids</taxon>
        <taxon>Brassicales</taxon>
        <taxon>Brassicaceae</taxon>
        <taxon>Camelineae</taxon>
        <taxon>Arabidopsis</taxon>
    </lineage>
</organism>
<dbReference type="SUPFAM" id="SSF47819">
    <property type="entry name" value="HRDC-like"/>
    <property type="match status" value="1"/>
</dbReference>
<dbReference type="Pfam" id="PF03874">
    <property type="entry name" value="RNA_pol_Rpb4"/>
    <property type="match status" value="1"/>
</dbReference>
<reference evidence="7" key="1">
    <citation type="journal article" date="2011" name="Nat. Genet.">
        <title>The Arabidopsis lyrata genome sequence and the basis of rapid genome size change.</title>
        <authorList>
            <person name="Hu T.T."/>
            <person name="Pattyn P."/>
            <person name="Bakker E.G."/>
            <person name="Cao J."/>
            <person name="Cheng J.-F."/>
            <person name="Clark R.M."/>
            <person name="Fahlgren N."/>
            <person name="Fawcett J.A."/>
            <person name="Grimwood J."/>
            <person name="Gundlach H."/>
            <person name="Haberer G."/>
            <person name="Hollister J.D."/>
            <person name="Ossowski S."/>
            <person name="Ottilar R.P."/>
            <person name="Salamov A.A."/>
            <person name="Schneeberger K."/>
            <person name="Spannagl M."/>
            <person name="Wang X."/>
            <person name="Yang L."/>
            <person name="Nasrallah M.E."/>
            <person name="Bergelson J."/>
            <person name="Carrington J.C."/>
            <person name="Gaut B.S."/>
            <person name="Schmutz J."/>
            <person name="Mayer K.F.X."/>
            <person name="Van de Peer Y."/>
            <person name="Grigoriev I.V."/>
            <person name="Nordborg M."/>
            <person name="Weigel D."/>
            <person name="Guo Y.-L."/>
        </authorList>
    </citation>
    <scope>NUCLEOTIDE SEQUENCE [LARGE SCALE GENOMIC DNA]</scope>
    <source>
        <strain evidence="7">cv. MN47</strain>
    </source>
</reference>
<dbReference type="Gramene" id="scaffold_702928.1">
    <property type="protein sequence ID" value="scaffold_702928.1"/>
    <property type="gene ID" value="scaffold_702928.1"/>
</dbReference>
<feature type="compositionally biased region" description="Polar residues" evidence="4">
    <location>
        <begin position="53"/>
        <end position="65"/>
    </location>
</feature>
<dbReference type="FunFam" id="1.20.1250.40:FF:000024">
    <property type="entry name" value="DNA-directed RNA polymerases IV and V subunit 4"/>
    <property type="match status" value="1"/>
</dbReference>
<dbReference type="eggNOG" id="KOG1535">
    <property type="taxonomic scope" value="Eukaryota"/>
</dbReference>
<evidence type="ECO:0000313" key="6">
    <source>
        <dbReference type="EMBL" id="EFH46456.1"/>
    </source>
</evidence>
<evidence type="ECO:0000256" key="4">
    <source>
        <dbReference type="SAM" id="MobiDB-lite"/>
    </source>
</evidence>
<evidence type="ECO:0000256" key="2">
    <source>
        <dbReference type="ARBA" id="ARBA00023242"/>
    </source>
</evidence>
<evidence type="ECO:0000313" key="7">
    <source>
        <dbReference type="Proteomes" id="UP000008694"/>
    </source>
</evidence>
<dbReference type="GO" id="GO:0006352">
    <property type="term" value="P:DNA-templated transcription initiation"/>
    <property type="evidence" value="ECO:0007669"/>
    <property type="project" value="InterPro"/>
</dbReference>
<dbReference type="Gene3D" id="1.20.1250.40">
    <property type="match status" value="1"/>
</dbReference>
<dbReference type="InterPro" id="IPR010997">
    <property type="entry name" value="HRDC-like_sf"/>
</dbReference>
<proteinExistence type="inferred from homology"/>
<dbReference type="GO" id="GO:0005634">
    <property type="term" value="C:nucleus"/>
    <property type="evidence" value="ECO:0007669"/>
    <property type="project" value="UniProtKB-SubCell"/>
</dbReference>
<comment type="similarity">
    <text evidence="3">Belongs to the eukaryotic RPB4 RNA polymerase subunit family.</text>
</comment>
<dbReference type="GO" id="GO:0030880">
    <property type="term" value="C:RNA polymerase complex"/>
    <property type="evidence" value="ECO:0007669"/>
    <property type="project" value="InterPro"/>
</dbReference>
<dbReference type="InterPro" id="IPR038324">
    <property type="entry name" value="Rpb4/RPC9_sf"/>
</dbReference>
<dbReference type="InterPro" id="IPR006590">
    <property type="entry name" value="RNA_pol_Rpb4/RPC9_core"/>
</dbReference>
<feature type="region of interest" description="Disordered" evidence="4">
    <location>
        <begin position="1"/>
        <end position="84"/>
    </location>
</feature>
<dbReference type="HOGENOM" id="CLU_084350_1_0_1"/>
<sequence length="210" mass="22527">MSEKGGKGLKSSLKSKDGFLVAGGKDGNSTKLKKGRKIHFDQGTPPPNYKILNGSSDPLPFQSSAAKVGKGDKPTKSSKNSLQSFELKDLPENAECMMDCEAFQILDGIKGHLVGLSEDPSIKIPVSYDRALAYVDSCVHYSNPQSVRKVLEPLKTHGVSDGEMCVIANASPDTVDEVLAFIPSLKAKKEVINQPLQDALVELAKLKKSG</sequence>
<name>D7MAA8_ARALL</name>
<keyword evidence="7" id="KW-1185">Reference proteome</keyword>
<feature type="domain" description="RNA polymerase Rpb4/RPC9 core" evidence="5">
    <location>
        <begin position="89"/>
        <end position="210"/>
    </location>
</feature>
<dbReference type="InterPro" id="IPR005574">
    <property type="entry name" value="Rpb4/RPC9"/>
</dbReference>
<dbReference type="InterPro" id="IPR045222">
    <property type="entry name" value="Rpb4-like"/>
</dbReference>
<dbReference type="SMART" id="SM00657">
    <property type="entry name" value="RPOL4c"/>
    <property type="match status" value="1"/>
</dbReference>
<dbReference type="EMBL" id="GL348719">
    <property type="protein sequence ID" value="EFH46456.1"/>
    <property type="molecule type" value="Genomic_DNA"/>
</dbReference>
<evidence type="ECO:0000256" key="3">
    <source>
        <dbReference type="ARBA" id="ARBA00025724"/>
    </source>
</evidence>
<evidence type="ECO:0000256" key="1">
    <source>
        <dbReference type="ARBA" id="ARBA00004123"/>
    </source>
</evidence>